<dbReference type="GO" id="GO:0016020">
    <property type="term" value="C:membrane"/>
    <property type="evidence" value="ECO:0007669"/>
    <property type="project" value="InterPro"/>
</dbReference>
<dbReference type="PaxDb" id="8022-A0A060ZAA5"/>
<dbReference type="AlphaFoldDB" id="A0A060ZAA5"/>
<accession>A0A060ZAA5</accession>
<dbReference type="STRING" id="8022.A0A060ZAA5"/>
<protein>
    <submittedName>
        <fullName evidence="1">Uncharacterized protein</fullName>
    </submittedName>
</protein>
<sequence length="180" mass="20856">MGCHCLEGYFCVTVLYLHSKGYNFIILYDSIDSFHIQYIFYPAVHVPMEEEDQEEMKTDGSDNMLKRVFNIVKFSWVLFLAMLDSFTAWINSMCQEHLDISTVLRIERCMLTHEVNKGNKPSRESIHVYYRKQMCKAASIESGLERTEEETCQDCIPHKAESCACLESQESVASHDSLSR</sequence>
<dbReference type="EMBL" id="FR939039">
    <property type="protein sequence ID" value="CDQ98644.1"/>
    <property type="molecule type" value="Genomic_DNA"/>
</dbReference>
<evidence type="ECO:0000313" key="1">
    <source>
        <dbReference type="EMBL" id="CDQ98644.1"/>
    </source>
</evidence>
<proteinExistence type="predicted"/>
<dbReference type="GO" id="GO:0008381">
    <property type="term" value="F:mechanosensitive monoatomic ion channel activity"/>
    <property type="evidence" value="ECO:0007669"/>
    <property type="project" value="InterPro"/>
</dbReference>
<evidence type="ECO:0000313" key="2">
    <source>
        <dbReference type="Proteomes" id="UP000193380"/>
    </source>
</evidence>
<dbReference type="InterPro" id="IPR027272">
    <property type="entry name" value="Piezo"/>
</dbReference>
<dbReference type="PANTHER" id="PTHR47049">
    <property type="entry name" value="PIEZO-TYPE MECHANOSENSITIVE ION CHANNEL HOMOLOG"/>
    <property type="match status" value="1"/>
</dbReference>
<reference evidence="1" key="1">
    <citation type="journal article" date="2014" name="Nat. Commun.">
        <title>The rainbow trout genome provides novel insights into evolution after whole-genome duplication in vertebrates.</title>
        <authorList>
            <person name="Berthelot C."/>
            <person name="Brunet F."/>
            <person name="Chalopin D."/>
            <person name="Juanchich A."/>
            <person name="Bernard M."/>
            <person name="Noel B."/>
            <person name="Bento P."/>
            <person name="Da Silva C."/>
            <person name="Labadie K."/>
            <person name="Alberti A."/>
            <person name="Aury J.M."/>
            <person name="Louis A."/>
            <person name="Dehais P."/>
            <person name="Bardou P."/>
            <person name="Montfort J."/>
            <person name="Klopp C."/>
            <person name="Cabau C."/>
            <person name="Gaspin C."/>
            <person name="Thorgaard G.H."/>
            <person name="Boussaha M."/>
            <person name="Quillet E."/>
            <person name="Guyomard R."/>
            <person name="Galiana D."/>
            <person name="Bobe J."/>
            <person name="Volff J.N."/>
            <person name="Genet C."/>
            <person name="Wincker P."/>
            <person name="Jaillon O."/>
            <person name="Roest Crollius H."/>
            <person name="Guiguen Y."/>
        </authorList>
    </citation>
    <scope>NUCLEOTIDE SEQUENCE [LARGE SCALE GENOMIC DNA]</scope>
</reference>
<reference evidence="1" key="2">
    <citation type="submission" date="2014-03" db="EMBL/GenBank/DDBJ databases">
        <authorList>
            <person name="Genoscope - CEA"/>
        </authorList>
    </citation>
    <scope>NUCLEOTIDE SEQUENCE</scope>
</reference>
<dbReference type="PANTHER" id="PTHR47049:SF6">
    <property type="entry name" value="PIEZO-TYPE MECHANOSENSITIVE ION CHANNEL COMPONENT"/>
    <property type="match status" value="1"/>
</dbReference>
<dbReference type="Proteomes" id="UP000193380">
    <property type="component" value="Unassembled WGS sequence"/>
</dbReference>
<organism evidence="1 2">
    <name type="scientific">Oncorhynchus mykiss</name>
    <name type="common">Rainbow trout</name>
    <name type="synonym">Salmo gairdneri</name>
    <dbReference type="NCBI Taxonomy" id="8022"/>
    <lineage>
        <taxon>Eukaryota</taxon>
        <taxon>Metazoa</taxon>
        <taxon>Chordata</taxon>
        <taxon>Craniata</taxon>
        <taxon>Vertebrata</taxon>
        <taxon>Euteleostomi</taxon>
        <taxon>Actinopterygii</taxon>
        <taxon>Neopterygii</taxon>
        <taxon>Teleostei</taxon>
        <taxon>Protacanthopterygii</taxon>
        <taxon>Salmoniformes</taxon>
        <taxon>Salmonidae</taxon>
        <taxon>Salmoninae</taxon>
        <taxon>Oncorhynchus</taxon>
    </lineage>
</organism>
<gene>
    <name evidence="1" type="ORF">GSONMT00025526001</name>
</gene>
<name>A0A060ZAA5_ONCMY</name>